<comment type="caution">
    <text evidence="1">The sequence shown here is derived from an EMBL/GenBank/DDBJ whole genome shotgun (WGS) entry which is preliminary data.</text>
</comment>
<evidence type="ECO:0000313" key="1">
    <source>
        <dbReference type="EMBL" id="MBU3805330.1"/>
    </source>
</evidence>
<gene>
    <name evidence="1" type="ORF">H9882_00285</name>
</gene>
<dbReference type="AlphaFoldDB" id="A0A948WQ97"/>
<dbReference type="SUPFAM" id="SSF54427">
    <property type="entry name" value="NTF2-like"/>
    <property type="match status" value="1"/>
</dbReference>
<sequence>MNVAQFWVDVLNQDAGALQAYFHEDAVVNWHCTNERFTVPEFITANCEYPGEWSGEIEKEYTLPDMVITATRVYPKDRSCSFHVVSFIKLKEDKIIWMDEYWADDGQPPQWRLDKQIGTAIR</sequence>
<dbReference type="Gene3D" id="3.10.450.50">
    <property type="match status" value="1"/>
</dbReference>
<name>A0A948WQ97_9FIRM</name>
<dbReference type="EMBL" id="JAHLFP010000002">
    <property type="protein sequence ID" value="MBU3805330.1"/>
    <property type="molecule type" value="Genomic_DNA"/>
</dbReference>
<dbReference type="InterPro" id="IPR032710">
    <property type="entry name" value="NTF2-like_dom_sf"/>
</dbReference>
<accession>A0A948WQ97</accession>
<reference evidence="1" key="1">
    <citation type="journal article" date="2021" name="PeerJ">
        <title>Extensive microbial diversity within the chicken gut microbiome revealed by metagenomics and culture.</title>
        <authorList>
            <person name="Gilroy R."/>
            <person name="Ravi A."/>
            <person name="Getino M."/>
            <person name="Pursley I."/>
            <person name="Horton D.L."/>
            <person name="Alikhan N.F."/>
            <person name="Baker D."/>
            <person name="Gharbi K."/>
            <person name="Hall N."/>
            <person name="Watson M."/>
            <person name="Adriaenssens E.M."/>
            <person name="Foster-Nyarko E."/>
            <person name="Jarju S."/>
            <person name="Secka A."/>
            <person name="Antonio M."/>
            <person name="Oren A."/>
            <person name="Chaudhuri R.R."/>
            <person name="La Ragione R."/>
            <person name="Hildebrand F."/>
            <person name="Pallen M.J."/>
        </authorList>
    </citation>
    <scope>NUCLEOTIDE SEQUENCE</scope>
    <source>
        <strain evidence="1">B5_2728</strain>
    </source>
</reference>
<protein>
    <submittedName>
        <fullName evidence="1">Nuclear transport factor 2 family protein</fullName>
    </submittedName>
</protein>
<evidence type="ECO:0000313" key="2">
    <source>
        <dbReference type="Proteomes" id="UP000713596"/>
    </source>
</evidence>
<proteinExistence type="predicted"/>
<reference evidence="1" key="2">
    <citation type="submission" date="2021-04" db="EMBL/GenBank/DDBJ databases">
        <authorList>
            <person name="Gilroy R."/>
        </authorList>
    </citation>
    <scope>NUCLEOTIDE SEQUENCE</scope>
    <source>
        <strain evidence="1">B5_2728</strain>
    </source>
</reference>
<organism evidence="1 2">
    <name type="scientific">Candidatus Allofournierella pullistercoris</name>
    <dbReference type="NCBI Taxonomy" id="2838597"/>
    <lineage>
        <taxon>Bacteria</taxon>
        <taxon>Bacillati</taxon>
        <taxon>Bacillota</taxon>
        <taxon>Clostridia</taxon>
        <taxon>Eubacteriales</taxon>
        <taxon>Oscillospiraceae</taxon>
        <taxon>Allofournierella</taxon>
    </lineage>
</organism>
<dbReference type="Proteomes" id="UP000713596">
    <property type="component" value="Unassembled WGS sequence"/>
</dbReference>